<evidence type="ECO:0000313" key="3">
    <source>
        <dbReference type="Proteomes" id="UP000019241"/>
    </source>
</evidence>
<evidence type="ECO:0000313" key="2">
    <source>
        <dbReference type="EMBL" id="EUJ53483.1"/>
    </source>
</evidence>
<keyword evidence="1" id="KW-1133">Transmembrane helix</keyword>
<feature type="transmembrane region" description="Helical" evidence="1">
    <location>
        <begin position="33"/>
        <end position="52"/>
    </location>
</feature>
<proteinExistence type="predicted"/>
<accession>W7DLC2</accession>
<gene>
    <name evidence="2" type="ORF">MCOL2_10805</name>
</gene>
<dbReference type="Proteomes" id="UP000019241">
    <property type="component" value="Unassembled WGS sequence"/>
</dbReference>
<keyword evidence="1" id="KW-0812">Transmembrane</keyword>
<name>W7DLC2_9LIST</name>
<reference evidence="2 3" key="1">
    <citation type="submission" date="2012-12" db="EMBL/GenBank/DDBJ databases">
        <title>Novel taxa of Listeriaceae from agricultural environments in the United States.</title>
        <authorList>
            <person name="den Bakker H.C."/>
            <person name="Allred A."/>
            <person name="Warchocki S."/>
            <person name="Wright E.M."/>
            <person name="Burrell A."/>
            <person name="Nightingale K.K."/>
            <person name="Kephart D."/>
            <person name="Wiedmann M."/>
        </authorList>
    </citation>
    <scope>NUCLEOTIDE SEQUENCE [LARGE SCALE GENOMIC DNA]</scope>
    <source>
        <strain evidence="2 3">FSL S10-1203</strain>
    </source>
</reference>
<dbReference type="PATRIC" id="fig|1265822.4.peg.2190"/>
<protein>
    <submittedName>
        <fullName evidence="2">Uncharacterized protein</fullName>
    </submittedName>
</protein>
<organism evidence="2 3">
    <name type="scientific">Listeria fleischmannii FSL S10-1203</name>
    <dbReference type="NCBI Taxonomy" id="1265822"/>
    <lineage>
        <taxon>Bacteria</taxon>
        <taxon>Bacillati</taxon>
        <taxon>Bacillota</taxon>
        <taxon>Bacilli</taxon>
        <taxon>Bacillales</taxon>
        <taxon>Listeriaceae</taxon>
        <taxon>Listeria</taxon>
    </lineage>
</organism>
<keyword evidence="1" id="KW-0472">Membrane</keyword>
<evidence type="ECO:0000256" key="1">
    <source>
        <dbReference type="SAM" id="Phobius"/>
    </source>
</evidence>
<comment type="caution">
    <text evidence="2">The sequence shown here is derived from an EMBL/GenBank/DDBJ whole genome shotgun (WGS) entry which is preliminary data.</text>
</comment>
<sequence length="68" mass="8006">MKKNKIKCIIGGEKYRNTFLEEEVSNVKHRKTLISMFAALVVAGGFFGFWFFHKYELAKARSELQKKY</sequence>
<dbReference type="EMBL" id="AODM01000038">
    <property type="protein sequence ID" value="EUJ53483.1"/>
    <property type="molecule type" value="Genomic_DNA"/>
</dbReference>
<dbReference type="RefSeq" id="WP_036063732.1">
    <property type="nucleotide sequence ID" value="NZ_AODM01000038.1"/>
</dbReference>
<dbReference type="AlphaFoldDB" id="W7DLC2"/>